<protein>
    <submittedName>
        <fullName evidence="4">Piwi-domain-containing protein</fullName>
    </submittedName>
</protein>
<dbReference type="Gene3D" id="3.30.420.10">
    <property type="entry name" value="Ribonuclease H-like superfamily/Ribonuclease H"/>
    <property type="match status" value="1"/>
</dbReference>
<dbReference type="InterPro" id="IPR003100">
    <property type="entry name" value="PAZ_dom"/>
</dbReference>
<feature type="domain" description="Piwi" evidence="3">
    <location>
        <begin position="608"/>
        <end position="922"/>
    </location>
</feature>
<evidence type="ECO:0000313" key="4">
    <source>
        <dbReference type="EMBL" id="KAF1951180.1"/>
    </source>
</evidence>
<dbReference type="PANTHER" id="PTHR22891">
    <property type="entry name" value="EUKARYOTIC TRANSLATION INITIATION FACTOR 2C"/>
    <property type="match status" value="1"/>
</dbReference>
<accession>A0A6A5TG74</accession>
<dbReference type="OrthoDB" id="10252740at2759"/>
<dbReference type="PROSITE" id="PS50822">
    <property type="entry name" value="PIWI"/>
    <property type="match status" value="1"/>
</dbReference>
<dbReference type="InterPro" id="IPR003165">
    <property type="entry name" value="Piwi"/>
</dbReference>
<dbReference type="InterPro" id="IPR045246">
    <property type="entry name" value="Piwi_ago-like"/>
</dbReference>
<dbReference type="PROSITE" id="PS50821">
    <property type="entry name" value="PAZ"/>
    <property type="match status" value="1"/>
</dbReference>
<keyword evidence="5" id="KW-1185">Reference proteome</keyword>
<evidence type="ECO:0000259" key="3">
    <source>
        <dbReference type="PROSITE" id="PS50822"/>
    </source>
</evidence>
<gene>
    <name evidence="4" type="ORF">CC80DRAFT_553556</name>
</gene>
<dbReference type="SUPFAM" id="SSF101690">
    <property type="entry name" value="PAZ domain"/>
    <property type="match status" value="1"/>
</dbReference>
<dbReference type="Gene3D" id="3.40.50.2300">
    <property type="match status" value="1"/>
</dbReference>
<evidence type="ECO:0000259" key="2">
    <source>
        <dbReference type="PROSITE" id="PS50821"/>
    </source>
</evidence>
<proteinExistence type="predicted"/>
<dbReference type="Proteomes" id="UP000800035">
    <property type="component" value="Unassembled WGS sequence"/>
</dbReference>
<dbReference type="InterPro" id="IPR036397">
    <property type="entry name" value="RNaseH_sf"/>
</dbReference>
<reference evidence="4" key="1">
    <citation type="journal article" date="2020" name="Stud. Mycol.">
        <title>101 Dothideomycetes genomes: a test case for predicting lifestyles and emergence of pathogens.</title>
        <authorList>
            <person name="Haridas S."/>
            <person name="Albert R."/>
            <person name="Binder M."/>
            <person name="Bloem J."/>
            <person name="Labutti K."/>
            <person name="Salamov A."/>
            <person name="Andreopoulos B."/>
            <person name="Baker S."/>
            <person name="Barry K."/>
            <person name="Bills G."/>
            <person name="Bluhm B."/>
            <person name="Cannon C."/>
            <person name="Castanera R."/>
            <person name="Culley D."/>
            <person name="Daum C."/>
            <person name="Ezra D."/>
            <person name="Gonzalez J."/>
            <person name="Henrissat B."/>
            <person name="Kuo A."/>
            <person name="Liang C."/>
            <person name="Lipzen A."/>
            <person name="Lutzoni F."/>
            <person name="Magnuson J."/>
            <person name="Mondo S."/>
            <person name="Nolan M."/>
            <person name="Ohm R."/>
            <person name="Pangilinan J."/>
            <person name="Park H.-J."/>
            <person name="Ramirez L."/>
            <person name="Alfaro M."/>
            <person name="Sun H."/>
            <person name="Tritt A."/>
            <person name="Yoshinaga Y."/>
            <person name="Zwiers L.-H."/>
            <person name="Turgeon B."/>
            <person name="Goodwin S."/>
            <person name="Spatafora J."/>
            <person name="Crous P."/>
            <person name="Grigoriev I."/>
        </authorList>
    </citation>
    <scope>NUCLEOTIDE SEQUENCE</scope>
    <source>
        <strain evidence="4">CBS 675.92</strain>
    </source>
</reference>
<name>A0A6A5TG74_9PLEO</name>
<sequence>MSQRGGSSQRGGQGGGGGRGDRGGRGYAPRGGSNVNIRPHENMIHALSRMSINGNNAPDGTPLYMPAATQVSHPHKAASGNGVDPRPQNKQALAKLSPAFEGDFPFRKQFADTNSTVFSNHFTLTLNPNMPLYEYNITNFPEGMGTTRARLAVRVMLEHDEYLVQQQDNFATDYLTRIISWVKLDDTKLSTIKVHLNDRSEGVLALQIVYLGIIDSNALLNHAIANSAPKCPIHEDEVMDDGKRKEGGELGPIINAFNILISKAVSRDSVSLKSNKLFVMGGHKPLGQSSNASLCTMRGYFYTIKAGMGHILLNLNACTSAFFSPMLVSEFLNDNDTFRYKGDRLDALRGLRVYITHSRGEKLDETQARIKTIGGTGKSAATQTFKLRKQGTTEYRTVTVQQYLQETYQVTLKTPQMPAINVSTRDKAVWLAPEHLHILPYQLYKRPVPDHLTRFILDEACKHPQASRAMIELEGLKQLGVTSSQGLVKFTKCPVLQIDPCMVQIPSARLQYPRIVYKQPLSLSFPSWNLRDQKFLLCNSRAQFKVYAIVDVRLQGRDTTDIYLREFYNLAQKRYTIGQYQHLGTERLDNPAALTGAMANANTKGANFVLLILKEKSIATYSTFKDVADRKYGFHALCVTEKPNYKGGQVQNIAGYFGNVMMKANLKAGGTNHSVEGIADIMNDTLVLGADVTHPGPGALLGTPSIAAIVGSVDKTGGKFLGSMRLQPKDAVEVIQASNVESMVLERLSDWRKANASVWPKNILYYRDGVSEGQYSQVKAIELPSIHAAVAALAKKSGLKSVPAVKLTAMIVAKRHHVRFYPKEGEGARGNGNCQPGTLVDSTVTSPFYQDFYLQSHNGLKGTAKPAHYFVLVNGMGLAEKVLQNFTHKICYTYVRATLGVSYAAPAYYADRLCERGRCYLRKFFVAEPNLRTELDNFKFQLQRDFQAKRDAEFRPNQSGCGKGKGREEKKTREEEKRENEHKKAVEEMLKRDTLGKARREFYGESGSGGNPWSDKLAGTMFWM</sequence>
<dbReference type="CDD" id="cd02846">
    <property type="entry name" value="PAZ_argonaute_like"/>
    <property type="match status" value="1"/>
</dbReference>
<dbReference type="GO" id="GO:0003723">
    <property type="term" value="F:RNA binding"/>
    <property type="evidence" value="ECO:0007669"/>
    <property type="project" value="InterPro"/>
</dbReference>
<dbReference type="AlphaFoldDB" id="A0A6A5TG74"/>
<dbReference type="InterPro" id="IPR036085">
    <property type="entry name" value="PAZ_dom_sf"/>
</dbReference>
<dbReference type="Gene3D" id="2.170.260.10">
    <property type="entry name" value="paz domain"/>
    <property type="match status" value="1"/>
</dbReference>
<dbReference type="InterPro" id="IPR012337">
    <property type="entry name" value="RNaseH-like_sf"/>
</dbReference>
<feature type="domain" description="PAZ" evidence="2">
    <location>
        <begin position="327"/>
        <end position="440"/>
    </location>
</feature>
<dbReference type="EMBL" id="ML977019">
    <property type="protein sequence ID" value="KAF1951180.1"/>
    <property type="molecule type" value="Genomic_DNA"/>
</dbReference>
<evidence type="ECO:0000256" key="1">
    <source>
        <dbReference type="SAM" id="MobiDB-lite"/>
    </source>
</evidence>
<dbReference type="SUPFAM" id="SSF53098">
    <property type="entry name" value="Ribonuclease H-like"/>
    <property type="match status" value="1"/>
</dbReference>
<feature type="compositionally biased region" description="Basic and acidic residues" evidence="1">
    <location>
        <begin position="965"/>
        <end position="990"/>
    </location>
</feature>
<organism evidence="4 5">
    <name type="scientific">Byssothecium circinans</name>
    <dbReference type="NCBI Taxonomy" id="147558"/>
    <lineage>
        <taxon>Eukaryota</taxon>
        <taxon>Fungi</taxon>
        <taxon>Dikarya</taxon>
        <taxon>Ascomycota</taxon>
        <taxon>Pezizomycotina</taxon>
        <taxon>Dothideomycetes</taxon>
        <taxon>Pleosporomycetidae</taxon>
        <taxon>Pleosporales</taxon>
        <taxon>Massarineae</taxon>
        <taxon>Massarinaceae</taxon>
        <taxon>Byssothecium</taxon>
    </lineage>
</organism>
<feature type="region of interest" description="Disordered" evidence="1">
    <location>
        <begin position="952"/>
        <end position="990"/>
    </location>
</feature>
<dbReference type="Pfam" id="PF02171">
    <property type="entry name" value="Piwi"/>
    <property type="match status" value="1"/>
</dbReference>
<feature type="region of interest" description="Disordered" evidence="1">
    <location>
        <begin position="1"/>
        <end position="37"/>
    </location>
</feature>
<dbReference type="CDD" id="cd04657">
    <property type="entry name" value="Piwi_ago-like"/>
    <property type="match status" value="1"/>
</dbReference>
<dbReference type="SMART" id="SM00950">
    <property type="entry name" value="Piwi"/>
    <property type="match status" value="1"/>
</dbReference>
<dbReference type="Pfam" id="PF02170">
    <property type="entry name" value="PAZ"/>
    <property type="match status" value="1"/>
</dbReference>
<evidence type="ECO:0000313" key="5">
    <source>
        <dbReference type="Proteomes" id="UP000800035"/>
    </source>
</evidence>
<feature type="compositionally biased region" description="Gly residues" evidence="1">
    <location>
        <begin position="8"/>
        <end position="18"/>
    </location>
</feature>